<dbReference type="InterPro" id="IPR017972">
    <property type="entry name" value="Cyt_P450_CS"/>
</dbReference>
<evidence type="ECO:0000256" key="1">
    <source>
        <dbReference type="ARBA" id="ARBA00001971"/>
    </source>
</evidence>
<evidence type="ECO:0000256" key="6">
    <source>
        <dbReference type="ARBA" id="ARBA00023004"/>
    </source>
</evidence>
<sequence length="400" mass="44180">MTERLFEPDVVQCPFPQYRKMQDECPVYQVPDDDLYLVLGYDDCVDVLTSPDVYSSKAGPGLRQKQSPAAKAVLAQGHRIVRTLLTNDPPSHRRYRRIVNKAFTPRRIAALAPEVTSTVQELISKLEQNESVDFVRDFAQPLPLIVIADFLGVPRDDLDIFKRWSDDAAEVLGGTLSEQRQIEVNTSLTELLQYFADRADDRRAAPSSDFLGALVEAEDGQLTTEEIIAIAYVVLVAGNETTVNLLSSTLLMLLERPAIMARVRADRSLIPSAVEEALRLQSPIQGFPRVATVDTEIKGVPVPAGSRVMVMIGAANRDPDHFEHPDDVNLESAKSAHISFGKGIHFCVGAALSRLEAEIALNALFDRFGSIEFARADFEPAYADNAILRSLLGLPIVLRE</sequence>
<keyword evidence="4 8" id="KW-0479">Metal-binding</keyword>
<evidence type="ECO:0000256" key="5">
    <source>
        <dbReference type="ARBA" id="ARBA00023002"/>
    </source>
</evidence>
<keyword evidence="7 8" id="KW-0503">Monooxygenase</keyword>
<proteinExistence type="inferred from homology"/>
<dbReference type="RefSeq" id="WP_073361432.1">
    <property type="nucleotide sequence ID" value="NZ_FNTL01000005.1"/>
</dbReference>
<dbReference type="GO" id="GO:0008395">
    <property type="term" value="F:steroid hydroxylase activity"/>
    <property type="evidence" value="ECO:0007669"/>
    <property type="project" value="TreeGrafter"/>
</dbReference>
<evidence type="ECO:0000256" key="2">
    <source>
        <dbReference type="ARBA" id="ARBA00010617"/>
    </source>
</evidence>
<dbReference type="GO" id="GO:0020037">
    <property type="term" value="F:heme binding"/>
    <property type="evidence" value="ECO:0007669"/>
    <property type="project" value="InterPro"/>
</dbReference>
<evidence type="ECO:0000313" key="10">
    <source>
        <dbReference type="Proteomes" id="UP000183407"/>
    </source>
</evidence>
<keyword evidence="5 8" id="KW-0560">Oxidoreductase</keyword>
<dbReference type="OrthoDB" id="502624at2"/>
<keyword evidence="6 8" id="KW-0408">Iron</keyword>
<dbReference type="GO" id="GO:0005506">
    <property type="term" value="F:iron ion binding"/>
    <property type="evidence" value="ECO:0007669"/>
    <property type="project" value="InterPro"/>
</dbReference>
<reference evidence="10" key="1">
    <citation type="submission" date="2016-10" db="EMBL/GenBank/DDBJ databases">
        <authorList>
            <person name="Varghese N."/>
        </authorList>
    </citation>
    <scope>NUCLEOTIDE SEQUENCE [LARGE SCALE GENOMIC DNA]</scope>
    <source>
        <strain evidence="10">DSM 44719</strain>
    </source>
</reference>
<protein>
    <submittedName>
        <fullName evidence="9">Cytochrome P450</fullName>
    </submittedName>
</protein>
<dbReference type="Pfam" id="PF00067">
    <property type="entry name" value="p450"/>
    <property type="match status" value="1"/>
</dbReference>
<dbReference type="SUPFAM" id="SSF48264">
    <property type="entry name" value="Cytochrome P450"/>
    <property type="match status" value="1"/>
</dbReference>
<dbReference type="Gene3D" id="1.10.630.10">
    <property type="entry name" value="Cytochrome P450"/>
    <property type="match status" value="1"/>
</dbReference>
<dbReference type="PRINTS" id="PR00359">
    <property type="entry name" value="BP450"/>
</dbReference>
<evidence type="ECO:0000256" key="3">
    <source>
        <dbReference type="ARBA" id="ARBA00022617"/>
    </source>
</evidence>
<keyword evidence="3 8" id="KW-0349">Heme</keyword>
<dbReference type="PANTHER" id="PTHR46696">
    <property type="entry name" value="P450, PUTATIVE (EUROFUNG)-RELATED"/>
    <property type="match status" value="1"/>
</dbReference>
<evidence type="ECO:0000256" key="8">
    <source>
        <dbReference type="RuleBase" id="RU000461"/>
    </source>
</evidence>
<organism evidence="9 10">
    <name type="scientific">Rhodococcus jostii</name>
    <dbReference type="NCBI Taxonomy" id="132919"/>
    <lineage>
        <taxon>Bacteria</taxon>
        <taxon>Bacillati</taxon>
        <taxon>Actinomycetota</taxon>
        <taxon>Actinomycetes</taxon>
        <taxon>Mycobacteriales</taxon>
        <taxon>Nocardiaceae</taxon>
        <taxon>Rhodococcus</taxon>
    </lineage>
</organism>
<dbReference type="PANTHER" id="PTHR46696:SF4">
    <property type="entry name" value="BIOTIN BIOSYNTHESIS CYTOCHROME P450"/>
    <property type="match status" value="1"/>
</dbReference>
<dbReference type="GO" id="GO:0036199">
    <property type="term" value="F:cholest-4-en-3-one 26-monooxygenase activity"/>
    <property type="evidence" value="ECO:0007669"/>
    <property type="project" value="TreeGrafter"/>
</dbReference>
<dbReference type="PROSITE" id="PS00086">
    <property type="entry name" value="CYTOCHROME_P450"/>
    <property type="match status" value="1"/>
</dbReference>
<dbReference type="InterPro" id="IPR001128">
    <property type="entry name" value="Cyt_P450"/>
</dbReference>
<dbReference type="PRINTS" id="PR00385">
    <property type="entry name" value="P450"/>
</dbReference>
<dbReference type="AlphaFoldDB" id="A0A1H5M050"/>
<evidence type="ECO:0000256" key="4">
    <source>
        <dbReference type="ARBA" id="ARBA00022723"/>
    </source>
</evidence>
<dbReference type="InterPro" id="IPR002397">
    <property type="entry name" value="Cyt_P450_B"/>
</dbReference>
<comment type="similarity">
    <text evidence="2 8">Belongs to the cytochrome P450 family.</text>
</comment>
<dbReference type="GO" id="GO:0006707">
    <property type="term" value="P:cholesterol catabolic process"/>
    <property type="evidence" value="ECO:0007669"/>
    <property type="project" value="TreeGrafter"/>
</dbReference>
<evidence type="ECO:0000313" key="9">
    <source>
        <dbReference type="EMBL" id="SEE82624.1"/>
    </source>
</evidence>
<accession>A0A1H5M050</accession>
<dbReference type="FunFam" id="1.10.630.10:FF:000018">
    <property type="entry name" value="Cytochrome P450 monooxygenase"/>
    <property type="match status" value="1"/>
</dbReference>
<dbReference type="InterPro" id="IPR036396">
    <property type="entry name" value="Cyt_P450_sf"/>
</dbReference>
<gene>
    <name evidence="9" type="ORF">SAMN04490220_8553</name>
</gene>
<dbReference type="Proteomes" id="UP000183407">
    <property type="component" value="Unassembled WGS sequence"/>
</dbReference>
<evidence type="ECO:0000256" key="7">
    <source>
        <dbReference type="ARBA" id="ARBA00023033"/>
    </source>
</evidence>
<dbReference type="EMBL" id="FNTL01000005">
    <property type="protein sequence ID" value="SEE82624.1"/>
    <property type="molecule type" value="Genomic_DNA"/>
</dbReference>
<name>A0A1H5M050_RHOJO</name>
<comment type="cofactor">
    <cofactor evidence="1">
        <name>heme</name>
        <dbReference type="ChEBI" id="CHEBI:30413"/>
    </cofactor>
</comment>